<keyword evidence="3" id="KW-1185">Reference proteome</keyword>
<protein>
    <submittedName>
        <fullName evidence="2">Heptaprenyl diphosphate synthase</fullName>
        <ecNumber evidence="2">2.5.1.30</ecNumber>
    </submittedName>
</protein>
<evidence type="ECO:0000256" key="1">
    <source>
        <dbReference type="SAM" id="Phobius"/>
    </source>
</evidence>
<dbReference type="Proteomes" id="UP000767291">
    <property type="component" value="Unassembled WGS sequence"/>
</dbReference>
<dbReference type="RefSeq" id="WP_209457323.1">
    <property type="nucleotide sequence ID" value="NZ_BAAACS010000019.1"/>
</dbReference>
<gene>
    <name evidence="2" type="ORF">J2Z43_002341</name>
</gene>
<keyword evidence="1" id="KW-1133">Transmembrane helix</keyword>
<keyword evidence="2" id="KW-0808">Transferase</keyword>
<dbReference type="InterPro" id="IPR014535">
    <property type="entry name" value="Hpre_diP_synt_I"/>
</dbReference>
<proteinExistence type="predicted"/>
<dbReference type="PIRSF" id="PIRSF027391">
    <property type="entry name" value="Hpre_diP_synt_I"/>
    <property type="match status" value="1"/>
</dbReference>
<evidence type="ECO:0000313" key="3">
    <source>
        <dbReference type="Proteomes" id="UP000767291"/>
    </source>
</evidence>
<feature type="transmembrane region" description="Helical" evidence="1">
    <location>
        <begin position="64"/>
        <end position="97"/>
    </location>
</feature>
<feature type="transmembrane region" description="Helical" evidence="1">
    <location>
        <begin position="137"/>
        <end position="162"/>
    </location>
</feature>
<dbReference type="Pfam" id="PF07456">
    <property type="entry name" value="Hpre_diP_synt_I"/>
    <property type="match status" value="1"/>
</dbReference>
<dbReference type="EC" id="2.5.1.30" evidence="2"/>
<dbReference type="InterPro" id="IPR010898">
    <property type="entry name" value="Hpre_diP_synth_I"/>
</dbReference>
<feature type="transmembrane region" description="Helical" evidence="1">
    <location>
        <begin position="109"/>
        <end position="131"/>
    </location>
</feature>
<name>A0ABS4EDB9_9FIRM</name>
<accession>A0ABS4EDB9</accession>
<comment type="caution">
    <text evidence="2">The sequence shown here is derived from an EMBL/GenBank/DDBJ whole genome shotgun (WGS) entry which is preliminary data.</text>
</comment>
<evidence type="ECO:0000313" key="2">
    <source>
        <dbReference type="EMBL" id="MBP1855940.1"/>
    </source>
</evidence>
<dbReference type="GO" id="GO:0000010">
    <property type="term" value="F:heptaprenyl diphosphate synthase activity"/>
    <property type="evidence" value="ECO:0007669"/>
    <property type="project" value="UniProtKB-EC"/>
</dbReference>
<reference evidence="2 3" key="1">
    <citation type="submission" date="2021-03" db="EMBL/GenBank/DDBJ databases">
        <title>Genomic Encyclopedia of Type Strains, Phase IV (KMG-IV): sequencing the most valuable type-strain genomes for metagenomic binning, comparative biology and taxonomic classification.</title>
        <authorList>
            <person name="Goeker M."/>
        </authorList>
    </citation>
    <scope>NUCLEOTIDE SEQUENCE [LARGE SCALE GENOMIC DNA]</scope>
    <source>
        <strain evidence="2 3">DSM 1289</strain>
    </source>
</reference>
<sequence>MRTNKTSKMIYMSLLVSMALILSLIEKTIPVPFITPGAKLGLANLIIVISVYTLDNYREAFTVLILRLLLSTLLGSTVSALLYSATGGILSFIVTILVKKLGGKHVSVIGVSTSAAVFHNIGQLFAASLILDNFGVFIYLPILSIAGIGTGFFIGLSANYILNHLKKLPQFREKLLPEESL</sequence>
<dbReference type="Gene3D" id="1.10.1760.20">
    <property type="match status" value="1"/>
</dbReference>
<dbReference type="EMBL" id="JAGGJX010000005">
    <property type="protein sequence ID" value="MBP1855940.1"/>
    <property type="molecule type" value="Genomic_DNA"/>
</dbReference>
<keyword evidence="1" id="KW-0812">Transmembrane</keyword>
<organism evidence="2 3">
    <name type="scientific">Metaclostridioides mangenotii</name>
    <dbReference type="NCBI Taxonomy" id="1540"/>
    <lineage>
        <taxon>Bacteria</taxon>
        <taxon>Bacillati</taxon>
        <taxon>Bacillota</taxon>
        <taxon>Clostridia</taxon>
        <taxon>Peptostreptococcales</taxon>
        <taxon>Peptostreptococcaceae</taxon>
        <taxon>Metaclostridioides</taxon>
    </lineage>
</organism>
<keyword evidence="1" id="KW-0472">Membrane</keyword>